<dbReference type="InterPro" id="IPR018528">
    <property type="entry name" value="Preph_deHydtase_CS"/>
</dbReference>
<evidence type="ECO:0000256" key="7">
    <source>
        <dbReference type="ARBA" id="ARBA00013147"/>
    </source>
</evidence>
<evidence type="ECO:0000256" key="10">
    <source>
        <dbReference type="ARBA" id="ARBA00022605"/>
    </source>
</evidence>
<dbReference type="InterPro" id="IPR008242">
    <property type="entry name" value="Chor_mutase/pphenate_deHydtase"/>
</dbReference>
<dbReference type="GO" id="GO:0004106">
    <property type="term" value="F:chorismate mutase activity"/>
    <property type="evidence" value="ECO:0007669"/>
    <property type="project" value="UniProtKB-EC"/>
</dbReference>
<feature type="coiled-coil region" evidence="21">
    <location>
        <begin position="5"/>
        <end position="64"/>
    </location>
</feature>
<dbReference type="PROSITE" id="PS00857">
    <property type="entry name" value="PREPHENATE_DEHYDR_1"/>
    <property type="match status" value="1"/>
</dbReference>
<comment type="pathway">
    <text evidence="5">Metabolic intermediate biosynthesis; prephenate biosynthesis; prephenate from chorismate: step 1/1.</text>
</comment>
<dbReference type="CDD" id="cd13631">
    <property type="entry name" value="PBP2_Ct-PDT_like"/>
    <property type="match status" value="1"/>
</dbReference>
<keyword evidence="11" id="KW-0057">Aromatic amino acid biosynthesis</keyword>
<reference evidence="25" key="1">
    <citation type="submission" date="2016-03" db="EMBL/GenBank/DDBJ databases">
        <title>Co-evolution between Pasteurellaceae and their hosts.</title>
        <authorList>
            <person name="Hansen M.J."/>
            <person name="Bojesen A.M."/>
            <person name="Planet P."/>
        </authorList>
    </citation>
    <scope>NUCLEOTIDE SEQUENCE</scope>
    <source>
        <strain evidence="25">146/S8/89</strain>
    </source>
</reference>
<evidence type="ECO:0000256" key="16">
    <source>
        <dbReference type="ARBA" id="ARBA00031175"/>
    </source>
</evidence>
<evidence type="ECO:0000256" key="4">
    <source>
        <dbReference type="ARBA" id="ARBA00004741"/>
    </source>
</evidence>
<dbReference type="FunFam" id="3.40.190.10:FF:000044">
    <property type="entry name" value="Chorismate mutase/prephenate dehydratase"/>
    <property type="match status" value="1"/>
</dbReference>
<evidence type="ECO:0000256" key="1">
    <source>
        <dbReference type="ARBA" id="ARBA00000824"/>
    </source>
</evidence>
<feature type="binding site" evidence="19">
    <location>
        <position position="46"/>
    </location>
    <ligand>
        <name>substrate</name>
    </ligand>
</feature>
<comment type="caution">
    <text evidence="25">The sequence shown here is derived from an EMBL/GenBank/DDBJ whole genome shotgun (WGS) entry which is preliminary data.</text>
</comment>
<dbReference type="PROSITE" id="PS51168">
    <property type="entry name" value="CHORISMATE_MUT_2"/>
    <property type="match status" value="1"/>
</dbReference>
<evidence type="ECO:0000259" key="24">
    <source>
        <dbReference type="PROSITE" id="PS51671"/>
    </source>
</evidence>
<comment type="pathway">
    <text evidence="4">Amino-acid biosynthesis; L-phenylalanine biosynthesis; phenylpyruvate from prephenate: step 1/1.</text>
</comment>
<feature type="domain" description="Chorismate mutase" evidence="22">
    <location>
        <begin position="1"/>
        <end position="92"/>
    </location>
</feature>
<keyword evidence="15" id="KW-0511">Multifunctional enzyme</keyword>
<name>A0A9X4PCX1_9PAST</name>
<dbReference type="PIRSF" id="PIRSF001500">
    <property type="entry name" value="Chor_mut_pdt_Ppr"/>
    <property type="match status" value="1"/>
</dbReference>
<dbReference type="GO" id="GO:0009094">
    <property type="term" value="P:L-phenylalanine biosynthetic process"/>
    <property type="evidence" value="ECO:0007669"/>
    <property type="project" value="UniProtKB-KW"/>
</dbReference>
<dbReference type="GO" id="GO:0046417">
    <property type="term" value="P:chorismate metabolic process"/>
    <property type="evidence" value="ECO:0007669"/>
    <property type="project" value="InterPro"/>
</dbReference>
<evidence type="ECO:0000256" key="17">
    <source>
        <dbReference type="ARBA" id="ARBA00031520"/>
    </source>
</evidence>
<dbReference type="GO" id="GO:0005737">
    <property type="term" value="C:cytoplasm"/>
    <property type="evidence" value="ECO:0007669"/>
    <property type="project" value="UniProtKB-SubCell"/>
</dbReference>
<comment type="subcellular location">
    <subcellularLocation>
        <location evidence="3">Cytoplasm</location>
    </subcellularLocation>
</comment>
<comment type="function">
    <text evidence="2">Catalyzes the Claisen rearrangement of chorismate to prephenate and the decarboxylation/dehydration of prephenate to phenylpyruvate.</text>
</comment>
<dbReference type="PROSITE" id="PS51171">
    <property type="entry name" value="PREPHENATE_DEHYDR_3"/>
    <property type="match status" value="1"/>
</dbReference>
<keyword evidence="13" id="KW-0413">Isomerase</keyword>
<dbReference type="InterPro" id="IPR045865">
    <property type="entry name" value="ACT-like_dom_sf"/>
</dbReference>
<dbReference type="InterPro" id="IPR001086">
    <property type="entry name" value="Preph_deHydtase"/>
</dbReference>
<dbReference type="InterPro" id="IPR036979">
    <property type="entry name" value="CM_dom_sf"/>
</dbReference>
<evidence type="ECO:0000256" key="8">
    <source>
        <dbReference type="ARBA" id="ARBA00014401"/>
    </source>
</evidence>
<dbReference type="PROSITE" id="PS51671">
    <property type="entry name" value="ACT"/>
    <property type="match status" value="1"/>
</dbReference>
<keyword evidence="10" id="KW-0028">Amino-acid biosynthesis</keyword>
<feature type="binding site" evidence="19">
    <location>
        <position position="88"/>
    </location>
    <ligand>
        <name>substrate</name>
    </ligand>
</feature>
<dbReference type="Gene3D" id="3.30.70.260">
    <property type="match status" value="1"/>
</dbReference>
<feature type="binding site" evidence="19">
    <location>
        <position position="50"/>
    </location>
    <ligand>
        <name>substrate</name>
    </ligand>
</feature>
<evidence type="ECO:0000256" key="20">
    <source>
        <dbReference type="PIRSR" id="PIRSR001500-2"/>
    </source>
</evidence>
<feature type="binding site" evidence="19">
    <location>
        <position position="26"/>
    </location>
    <ligand>
        <name>substrate</name>
    </ligand>
</feature>
<organism evidence="25 26">
    <name type="scientific">Volucribacter amazonae</name>
    <dbReference type="NCBI Taxonomy" id="256731"/>
    <lineage>
        <taxon>Bacteria</taxon>
        <taxon>Pseudomonadati</taxon>
        <taxon>Pseudomonadota</taxon>
        <taxon>Gammaproteobacteria</taxon>
        <taxon>Pasteurellales</taxon>
        <taxon>Pasteurellaceae</taxon>
        <taxon>Volucribacter</taxon>
    </lineage>
</organism>
<feature type="binding site" evidence="19">
    <location>
        <position position="9"/>
    </location>
    <ligand>
        <name>substrate</name>
    </ligand>
</feature>
<gene>
    <name evidence="25" type="primary">pheA</name>
    <name evidence="25" type="ORF">A6A20_09575</name>
</gene>
<evidence type="ECO:0000256" key="6">
    <source>
        <dbReference type="ARBA" id="ARBA00012404"/>
    </source>
</evidence>
<dbReference type="EC" id="5.4.99.5" evidence="6"/>
<dbReference type="SUPFAM" id="SSF53850">
    <property type="entry name" value="Periplasmic binding protein-like II"/>
    <property type="match status" value="1"/>
</dbReference>
<dbReference type="Gene3D" id="3.40.190.10">
    <property type="entry name" value="Periplasmic binding protein-like II"/>
    <property type="match status" value="2"/>
</dbReference>
<feature type="binding site" evidence="19">
    <location>
        <position position="84"/>
    </location>
    <ligand>
        <name>substrate</name>
    </ligand>
</feature>
<keyword evidence="14" id="KW-0456">Lyase</keyword>
<keyword evidence="21" id="KW-0175">Coiled coil</keyword>
<dbReference type="CDD" id="cd04905">
    <property type="entry name" value="ACT_CM-PDT"/>
    <property type="match status" value="1"/>
</dbReference>
<dbReference type="PANTHER" id="PTHR21022:SF19">
    <property type="entry name" value="PREPHENATE DEHYDRATASE-RELATED"/>
    <property type="match status" value="1"/>
</dbReference>
<evidence type="ECO:0000256" key="18">
    <source>
        <dbReference type="ARBA" id="ARBA00047848"/>
    </source>
</evidence>
<dbReference type="Pfam" id="PF01817">
    <property type="entry name" value="CM_2"/>
    <property type="match status" value="1"/>
</dbReference>
<feature type="domain" description="ACT" evidence="24">
    <location>
        <begin position="299"/>
        <end position="376"/>
    </location>
</feature>
<proteinExistence type="predicted"/>
<dbReference type="NCBIfam" id="TIGR01797">
    <property type="entry name" value="CM_P_1"/>
    <property type="match status" value="1"/>
</dbReference>
<dbReference type="FunFam" id="3.40.190.10:FF:000034">
    <property type="entry name" value="Chorismate mutase/prephenate dehydratase"/>
    <property type="match status" value="1"/>
</dbReference>
<dbReference type="EMBL" id="LWID01000001">
    <property type="protein sequence ID" value="MDG6895862.1"/>
    <property type="molecule type" value="Genomic_DNA"/>
</dbReference>
<feature type="domain" description="Prephenate dehydratase" evidence="23">
    <location>
        <begin position="105"/>
        <end position="285"/>
    </location>
</feature>
<feature type="site" description="Essential for prephenate dehydratase activity" evidence="20">
    <location>
        <position position="278"/>
    </location>
</feature>
<evidence type="ECO:0000313" key="25">
    <source>
        <dbReference type="EMBL" id="MDG6895862.1"/>
    </source>
</evidence>
<evidence type="ECO:0000256" key="12">
    <source>
        <dbReference type="ARBA" id="ARBA00023222"/>
    </source>
</evidence>
<evidence type="ECO:0000256" key="2">
    <source>
        <dbReference type="ARBA" id="ARBA00002364"/>
    </source>
</evidence>
<evidence type="ECO:0000256" key="9">
    <source>
        <dbReference type="ARBA" id="ARBA00022490"/>
    </source>
</evidence>
<evidence type="ECO:0000259" key="22">
    <source>
        <dbReference type="PROSITE" id="PS51168"/>
    </source>
</evidence>
<evidence type="ECO:0000256" key="3">
    <source>
        <dbReference type="ARBA" id="ARBA00004496"/>
    </source>
</evidence>
<evidence type="ECO:0000256" key="5">
    <source>
        <dbReference type="ARBA" id="ARBA00004817"/>
    </source>
</evidence>
<evidence type="ECO:0000259" key="23">
    <source>
        <dbReference type="PROSITE" id="PS51171"/>
    </source>
</evidence>
<comment type="catalytic activity">
    <reaction evidence="18">
        <text>prephenate + H(+) = 3-phenylpyruvate + CO2 + H2O</text>
        <dbReference type="Rhea" id="RHEA:21648"/>
        <dbReference type="ChEBI" id="CHEBI:15377"/>
        <dbReference type="ChEBI" id="CHEBI:15378"/>
        <dbReference type="ChEBI" id="CHEBI:16526"/>
        <dbReference type="ChEBI" id="CHEBI:18005"/>
        <dbReference type="ChEBI" id="CHEBI:29934"/>
        <dbReference type="EC" id="4.2.1.51"/>
    </reaction>
</comment>
<evidence type="ECO:0000256" key="19">
    <source>
        <dbReference type="PIRSR" id="PIRSR001500-1"/>
    </source>
</evidence>
<dbReference type="Proteomes" id="UP001155500">
    <property type="component" value="Unassembled WGS sequence"/>
</dbReference>
<dbReference type="SUPFAM" id="SSF48600">
    <property type="entry name" value="Chorismate mutase II"/>
    <property type="match status" value="1"/>
</dbReference>
<dbReference type="RefSeq" id="WP_279573227.1">
    <property type="nucleotide sequence ID" value="NZ_LWID01000001.1"/>
</dbReference>
<evidence type="ECO:0000256" key="13">
    <source>
        <dbReference type="ARBA" id="ARBA00023235"/>
    </source>
</evidence>
<dbReference type="SMART" id="SM00830">
    <property type="entry name" value="CM_2"/>
    <property type="match status" value="1"/>
</dbReference>
<comment type="catalytic activity">
    <reaction evidence="1">
        <text>chorismate = prephenate</text>
        <dbReference type="Rhea" id="RHEA:13897"/>
        <dbReference type="ChEBI" id="CHEBI:29748"/>
        <dbReference type="ChEBI" id="CHEBI:29934"/>
        <dbReference type="EC" id="5.4.99.5"/>
    </reaction>
</comment>
<protein>
    <recommendedName>
        <fullName evidence="8">Bifunctional chorismate mutase/prephenate dehydratase</fullName>
        <ecNumber evidence="7">4.2.1.51</ecNumber>
        <ecNumber evidence="6">5.4.99.5</ecNumber>
    </recommendedName>
    <alternativeName>
        <fullName evidence="17">Chorismate mutase-prephenate dehydratase</fullName>
    </alternativeName>
    <alternativeName>
        <fullName evidence="16">p-protein</fullName>
    </alternativeName>
</protein>
<dbReference type="AlphaFoldDB" id="A0A9X4PCX1"/>
<evidence type="ECO:0000256" key="21">
    <source>
        <dbReference type="SAM" id="Coils"/>
    </source>
</evidence>
<dbReference type="GO" id="GO:0004664">
    <property type="term" value="F:prephenate dehydratase activity"/>
    <property type="evidence" value="ECO:0007669"/>
    <property type="project" value="UniProtKB-EC"/>
</dbReference>
<sequence length="385" mass="44331">MSLDLTEIRQQITQIDRRLLELLSERHRLAFDVVRSKEITQKPLRDEEREQQLLQELVQFAQSQNYQLEPQYITQIFQKIIEDSVLTQQVYLQKKLNQQREQHIHIAFLGKRGSYSHLAARNYATRYQEELIELSCESFQQVFERVQQGEADYGILPLENTTSGSINEVYDLLQHTDLFIVGELAYPIKHCVLATTQAELSEIDTLYSHPQVIQQCSQFIQTLDRVHIKYCESSSHAMQLVASLNKPHIAALGNEDGGNLYGLQVLKSDIANQRNNITRFIIVAKKALAVSPQIPTKTLLLMTTSQQAGALVDALMVFKQHKVKMTKLESRPIYGKPWEEMFYLEIEANTHHPDTQKMLAELQQYSAFLKVLGCYPSEIVRAVDI</sequence>
<dbReference type="InterPro" id="IPR002912">
    <property type="entry name" value="ACT_dom"/>
</dbReference>
<evidence type="ECO:0000256" key="11">
    <source>
        <dbReference type="ARBA" id="ARBA00023141"/>
    </source>
</evidence>
<dbReference type="PROSITE" id="PS00858">
    <property type="entry name" value="PREPHENATE_DEHYDR_2"/>
    <property type="match status" value="1"/>
</dbReference>
<dbReference type="InterPro" id="IPR036263">
    <property type="entry name" value="Chorismate_II_sf"/>
</dbReference>
<dbReference type="Pfam" id="PF00800">
    <property type="entry name" value="PDT"/>
    <property type="match status" value="1"/>
</dbReference>
<evidence type="ECO:0000313" key="26">
    <source>
        <dbReference type="Proteomes" id="UP001155500"/>
    </source>
</evidence>
<evidence type="ECO:0000256" key="15">
    <source>
        <dbReference type="ARBA" id="ARBA00023268"/>
    </source>
</evidence>
<keyword evidence="26" id="KW-1185">Reference proteome</keyword>
<evidence type="ECO:0000256" key="14">
    <source>
        <dbReference type="ARBA" id="ARBA00023239"/>
    </source>
</evidence>
<dbReference type="EC" id="4.2.1.51" evidence="7"/>
<keyword evidence="12" id="KW-0584">Phenylalanine biosynthesis</keyword>
<feature type="binding site" evidence="19">
    <location>
        <position position="37"/>
    </location>
    <ligand>
        <name>substrate</name>
    </ligand>
</feature>
<dbReference type="PANTHER" id="PTHR21022">
    <property type="entry name" value="PREPHENATE DEHYDRATASE P PROTEIN"/>
    <property type="match status" value="1"/>
</dbReference>
<dbReference type="InterPro" id="IPR002701">
    <property type="entry name" value="CM_II_prokaryot"/>
</dbReference>
<dbReference type="InterPro" id="IPR010952">
    <property type="entry name" value="CM_P_1"/>
</dbReference>
<accession>A0A9X4PCX1</accession>
<dbReference type="Gene3D" id="1.20.59.10">
    <property type="entry name" value="Chorismate mutase"/>
    <property type="match status" value="1"/>
</dbReference>
<keyword evidence="9" id="KW-0963">Cytoplasm</keyword>
<dbReference type="SUPFAM" id="SSF55021">
    <property type="entry name" value="ACT-like"/>
    <property type="match status" value="1"/>
</dbReference>